<organism evidence="2 3">
    <name type="scientific">Tenacibaculum piscium</name>
    <dbReference type="NCBI Taxonomy" id="1458515"/>
    <lineage>
        <taxon>Bacteria</taxon>
        <taxon>Pseudomonadati</taxon>
        <taxon>Bacteroidota</taxon>
        <taxon>Flavobacteriia</taxon>
        <taxon>Flavobacteriales</taxon>
        <taxon>Flavobacteriaceae</taxon>
        <taxon>Tenacibaculum</taxon>
    </lineage>
</organism>
<dbReference type="Gene3D" id="1.25.40.390">
    <property type="match status" value="1"/>
</dbReference>
<gene>
    <name evidence="2" type="ORF">TNO020_430038</name>
</gene>
<evidence type="ECO:0000313" key="2">
    <source>
        <dbReference type="EMBL" id="SOS75034.1"/>
    </source>
</evidence>
<reference evidence="3" key="1">
    <citation type="submission" date="2017-11" db="EMBL/GenBank/DDBJ databases">
        <authorList>
            <person name="Duchaud E."/>
        </authorList>
    </citation>
    <scope>NUCLEOTIDE SEQUENCE [LARGE SCALE GENOMIC DNA]</scope>
    <source>
        <strain evidence="3">Tenacibaculum sp. TNO020</strain>
    </source>
</reference>
<sequence>MRKIYKQGILALAISSLLVTSSCDNVESLNTNTKAYTTPIPEALMTSAQVSHNYFLHNADVNNNNFRKYVQQWGARAYKDEDQYNQAKRDLGASYYSSLYTGVLGKLYESKKLIQEKETFSAEEVIAKKNKLAIIEIQVVNAYMTLVDLFGNVPYTEALDLEKYPTPKYDDAKTIYLDLAKRITNAVNSLNTSVGSFSSADLIYDGDVAKWKMYGNSIKLKMGLHLADVDATKAKQLVEEAYASGVISSNADNTVMKYLDKEIEQNPLYASLVEESQLIPTSFLVDNLNAKEDPRRDFFFDPATKIEGKYKGFLYADGEGAFDLFSSQGTALKKKDTEGVIFDYSETSFLLADAASRGFSVGNTAAHYYEQGIKASMEYWGVADADVTTYLARPDVAFATATGSTKQKIAEQLWIAYYNRGLESWTEYRRLDFPVLTAPKSAVAESEGKVPVRIIYPSSVRVRNAANYADAASKIGGDKMTTKLFWDKY</sequence>
<dbReference type="PROSITE" id="PS51257">
    <property type="entry name" value="PROKAR_LIPOPROTEIN"/>
    <property type="match status" value="1"/>
</dbReference>
<evidence type="ECO:0000256" key="1">
    <source>
        <dbReference type="SAM" id="SignalP"/>
    </source>
</evidence>
<dbReference type="AlphaFoldDB" id="A0A2H1YHP6"/>
<feature type="signal peptide" evidence="1">
    <location>
        <begin position="1"/>
        <end position="21"/>
    </location>
</feature>
<dbReference type="Proteomes" id="UP000234211">
    <property type="component" value="Unassembled WGS sequence"/>
</dbReference>
<dbReference type="InterPro" id="IPR011990">
    <property type="entry name" value="TPR-like_helical_dom_sf"/>
</dbReference>
<dbReference type="EMBL" id="OENF01000038">
    <property type="protein sequence ID" value="SOS75034.1"/>
    <property type="molecule type" value="Genomic_DNA"/>
</dbReference>
<dbReference type="OrthoDB" id="725917at2"/>
<dbReference type="Pfam" id="PF12771">
    <property type="entry name" value="SusD-like_2"/>
    <property type="match status" value="1"/>
</dbReference>
<evidence type="ECO:0000313" key="3">
    <source>
        <dbReference type="Proteomes" id="UP000234211"/>
    </source>
</evidence>
<dbReference type="InterPro" id="IPR041662">
    <property type="entry name" value="SusD-like_2"/>
</dbReference>
<dbReference type="RefSeq" id="WP_101917661.1">
    <property type="nucleotide sequence ID" value="NZ_OENF01000038.1"/>
</dbReference>
<name>A0A2H1YHP6_9FLAO</name>
<proteinExistence type="predicted"/>
<keyword evidence="1" id="KW-0732">Signal</keyword>
<protein>
    <submittedName>
        <fullName evidence="2">SusD/RagB family lipoprotein</fullName>
    </submittedName>
</protein>
<keyword evidence="3" id="KW-1185">Reference proteome</keyword>
<feature type="chain" id="PRO_5013890736" evidence="1">
    <location>
        <begin position="22"/>
        <end position="489"/>
    </location>
</feature>
<keyword evidence="2" id="KW-0449">Lipoprotein</keyword>
<accession>A0A2H1YHP6</accession>
<dbReference type="SUPFAM" id="SSF48452">
    <property type="entry name" value="TPR-like"/>
    <property type="match status" value="1"/>
</dbReference>